<reference evidence="6" key="1">
    <citation type="journal article" date="2019" name="Int. J. Syst. Evol. Microbiol.">
        <title>The Global Catalogue of Microorganisms (GCM) 10K type strain sequencing project: providing services to taxonomists for standard genome sequencing and annotation.</title>
        <authorList>
            <consortium name="The Broad Institute Genomics Platform"/>
            <consortium name="The Broad Institute Genome Sequencing Center for Infectious Disease"/>
            <person name="Wu L."/>
            <person name="Ma J."/>
        </authorList>
    </citation>
    <scope>NUCLEOTIDE SEQUENCE [LARGE SCALE GENOMIC DNA]</scope>
    <source>
        <strain evidence="6">JCM 31037</strain>
    </source>
</reference>
<dbReference type="InterPro" id="IPR036291">
    <property type="entry name" value="NAD(P)-bd_dom_sf"/>
</dbReference>
<dbReference type="Gene3D" id="3.40.50.720">
    <property type="entry name" value="NAD(P)-binding Rossmann-like Domain"/>
    <property type="match status" value="1"/>
</dbReference>
<evidence type="ECO:0000256" key="3">
    <source>
        <dbReference type="RuleBase" id="RU000363"/>
    </source>
</evidence>
<dbReference type="InterPro" id="IPR057326">
    <property type="entry name" value="KR_dom"/>
</dbReference>
<organism evidence="5 6">
    <name type="scientific">Micromonospora sonneratiae</name>
    <dbReference type="NCBI Taxonomy" id="1184706"/>
    <lineage>
        <taxon>Bacteria</taxon>
        <taxon>Bacillati</taxon>
        <taxon>Actinomycetota</taxon>
        <taxon>Actinomycetes</taxon>
        <taxon>Micromonosporales</taxon>
        <taxon>Micromonosporaceae</taxon>
        <taxon>Micromonospora</taxon>
    </lineage>
</organism>
<evidence type="ECO:0000256" key="2">
    <source>
        <dbReference type="ARBA" id="ARBA00023002"/>
    </source>
</evidence>
<comment type="caution">
    <text evidence="5">The sequence shown here is derived from an EMBL/GenBank/DDBJ whole genome shotgun (WGS) entry which is preliminary data.</text>
</comment>
<gene>
    <name evidence="5" type="ORF">ACFQ4H_04240</name>
</gene>
<dbReference type="EMBL" id="JBHTMP010000004">
    <property type="protein sequence ID" value="MFD1320297.1"/>
    <property type="molecule type" value="Genomic_DNA"/>
</dbReference>
<comment type="similarity">
    <text evidence="1 3">Belongs to the short-chain dehydrogenases/reductases (SDR) family.</text>
</comment>
<evidence type="ECO:0000259" key="4">
    <source>
        <dbReference type="SMART" id="SM00822"/>
    </source>
</evidence>
<dbReference type="PRINTS" id="PR00081">
    <property type="entry name" value="GDHRDH"/>
</dbReference>
<dbReference type="PANTHER" id="PTHR42760">
    <property type="entry name" value="SHORT-CHAIN DEHYDROGENASES/REDUCTASES FAMILY MEMBER"/>
    <property type="match status" value="1"/>
</dbReference>
<dbReference type="Proteomes" id="UP001597260">
    <property type="component" value="Unassembled WGS sequence"/>
</dbReference>
<keyword evidence="2" id="KW-0560">Oxidoreductase</keyword>
<dbReference type="SMART" id="SM00822">
    <property type="entry name" value="PKS_KR"/>
    <property type="match status" value="1"/>
</dbReference>
<dbReference type="Pfam" id="PF00106">
    <property type="entry name" value="adh_short"/>
    <property type="match status" value="1"/>
</dbReference>
<dbReference type="PANTHER" id="PTHR42760:SF133">
    <property type="entry name" value="3-OXOACYL-[ACYL-CARRIER-PROTEIN] REDUCTASE"/>
    <property type="match status" value="1"/>
</dbReference>
<feature type="domain" description="Ketoreductase" evidence="4">
    <location>
        <begin position="89"/>
        <end position="281"/>
    </location>
</feature>
<evidence type="ECO:0000256" key="1">
    <source>
        <dbReference type="ARBA" id="ARBA00006484"/>
    </source>
</evidence>
<keyword evidence="6" id="KW-1185">Reference proteome</keyword>
<dbReference type="RefSeq" id="WP_377567339.1">
    <property type="nucleotide sequence ID" value="NZ_JBHTMP010000004.1"/>
</dbReference>
<dbReference type="SUPFAM" id="SSF51735">
    <property type="entry name" value="NAD(P)-binding Rossmann-fold domains"/>
    <property type="match status" value="1"/>
</dbReference>
<dbReference type="InterPro" id="IPR002347">
    <property type="entry name" value="SDR_fam"/>
</dbReference>
<dbReference type="InterPro" id="IPR020904">
    <property type="entry name" value="Sc_DH/Rdtase_CS"/>
</dbReference>
<sequence>MAVEFVLAVATPRGDGSRGPAAQLSHDVAMARFPVRFDGDPRRATGQTRVRRDPGAETALIHARDPGRHGKGEPTMTPGTVAPKVLAGRIAVVTGAARGIGRAAAVALARAGADVVGVDIAARVSSILDFAPATPEDLAETGRLVSAEGTRWLSVIADQRDIGQLRRVAERIEREWGGLDVVFANAGIQAFRPLLEMADADWHDQIEVNLTGTANVLRAFAPLLVERGGGRIIVTSSTQGQHGMKFGAAYSASKWGIIGLMKSAALELGGHGITVNALVPGLIDTALTRHEDRYAQTISEAGRTPSGDVVEDERTAVDLLRAKTPLRLPWIEPEDVAPVVVFLASADARMVSGTSFAVTGGDSAHVTA</sequence>
<evidence type="ECO:0000313" key="5">
    <source>
        <dbReference type="EMBL" id="MFD1320297.1"/>
    </source>
</evidence>
<dbReference type="PROSITE" id="PS00061">
    <property type="entry name" value="ADH_SHORT"/>
    <property type="match status" value="1"/>
</dbReference>
<protein>
    <submittedName>
        <fullName evidence="5">SDR family NAD(P)-dependent oxidoreductase</fullName>
    </submittedName>
</protein>
<dbReference type="CDD" id="cd05233">
    <property type="entry name" value="SDR_c"/>
    <property type="match status" value="1"/>
</dbReference>
<accession>A0ABW3Y9L8</accession>
<proteinExistence type="inferred from homology"/>
<dbReference type="PRINTS" id="PR00080">
    <property type="entry name" value="SDRFAMILY"/>
</dbReference>
<evidence type="ECO:0000313" key="6">
    <source>
        <dbReference type="Proteomes" id="UP001597260"/>
    </source>
</evidence>
<name>A0ABW3Y9L8_9ACTN</name>